<proteinExistence type="inferred from homology"/>
<name>A0A1E3L096_9BACL</name>
<dbReference type="CDD" id="cd11386">
    <property type="entry name" value="MCP_signal"/>
    <property type="match status" value="1"/>
</dbReference>
<evidence type="ECO:0000256" key="3">
    <source>
        <dbReference type="ARBA" id="ARBA00023136"/>
    </source>
</evidence>
<dbReference type="Pfam" id="PF12729">
    <property type="entry name" value="4HB_MCP_1"/>
    <property type="match status" value="1"/>
</dbReference>
<dbReference type="PATRIC" id="fig|1886670.3.peg.4260"/>
<gene>
    <name evidence="10" type="ORF">PTI45_04230</name>
</gene>
<dbReference type="Proteomes" id="UP000094578">
    <property type="component" value="Unassembled WGS sequence"/>
</dbReference>
<dbReference type="Pfam" id="PF00672">
    <property type="entry name" value="HAMP"/>
    <property type="match status" value="1"/>
</dbReference>
<evidence type="ECO:0000313" key="10">
    <source>
        <dbReference type="EMBL" id="ODP26390.1"/>
    </source>
</evidence>
<evidence type="ECO:0000256" key="1">
    <source>
        <dbReference type="ARBA" id="ARBA00004236"/>
    </source>
</evidence>
<dbReference type="GO" id="GO:0007165">
    <property type="term" value="P:signal transduction"/>
    <property type="evidence" value="ECO:0007669"/>
    <property type="project" value="UniProtKB-KW"/>
</dbReference>
<feature type="domain" description="Methyl-accepting transducer" evidence="8">
    <location>
        <begin position="270"/>
        <end position="513"/>
    </location>
</feature>
<dbReference type="InterPro" id="IPR004090">
    <property type="entry name" value="Chemotax_Me-accpt_rcpt"/>
</dbReference>
<dbReference type="EMBL" id="MDER01000086">
    <property type="protein sequence ID" value="ODP26390.1"/>
    <property type="molecule type" value="Genomic_DNA"/>
</dbReference>
<keyword evidence="11" id="KW-1185">Reference proteome</keyword>
<keyword evidence="7" id="KW-0812">Transmembrane</keyword>
<dbReference type="Gene3D" id="1.10.287.950">
    <property type="entry name" value="Methyl-accepting chemotaxis protein"/>
    <property type="match status" value="1"/>
</dbReference>
<feature type="domain" description="HAMP" evidence="9">
    <location>
        <begin position="213"/>
        <end position="265"/>
    </location>
</feature>
<keyword evidence="7" id="KW-1133">Transmembrane helix</keyword>
<evidence type="ECO:0000256" key="4">
    <source>
        <dbReference type="ARBA" id="ARBA00023224"/>
    </source>
</evidence>
<keyword evidence="2" id="KW-1003">Cell membrane</keyword>
<dbReference type="PROSITE" id="PS50111">
    <property type="entry name" value="CHEMOTAXIS_TRANSDUC_2"/>
    <property type="match status" value="1"/>
</dbReference>
<dbReference type="GO" id="GO:0005886">
    <property type="term" value="C:plasma membrane"/>
    <property type="evidence" value="ECO:0007669"/>
    <property type="project" value="UniProtKB-SubCell"/>
</dbReference>
<dbReference type="STRING" id="1886670.PTI45_04230"/>
<dbReference type="GO" id="GO:0004888">
    <property type="term" value="F:transmembrane signaling receptor activity"/>
    <property type="evidence" value="ECO:0007669"/>
    <property type="project" value="InterPro"/>
</dbReference>
<evidence type="ECO:0000259" key="8">
    <source>
        <dbReference type="PROSITE" id="PS50111"/>
    </source>
</evidence>
<dbReference type="CDD" id="cd06225">
    <property type="entry name" value="HAMP"/>
    <property type="match status" value="1"/>
</dbReference>
<keyword evidence="3 7" id="KW-0472">Membrane</keyword>
<organism evidence="10 11">
    <name type="scientific">Paenibacillus nuruki</name>
    <dbReference type="NCBI Taxonomy" id="1886670"/>
    <lineage>
        <taxon>Bacteria</taxon>
        <taxon>Bacillati</taxon>
        <taxon>Bacillota</taxon>
        <taxon>Bacilli</taxon>
        <taxon>Bacillales</taxon>
        <taxon>Paenibacillaceae</taxon>
        <taxon>Paenibacillus</taxon>
    </lineage>
</organism>
<evidence type="ECO:0000256" key="2">
    <source>
        <dbReference type="ARBA" id="ARBA00022475"/>
    </source>
</evidence>
<dbReference type="Pfam" id="PF00015">
    <property type="entry name" value="MCPsignal"/>
    <property type="match status" value="1"/>
</dbReference>
<dbReference type="InterPro" id="IPR004089">
    <property type="entry name" value="MCPsignal_dom"/>
</dbReference>
<dbReference type="SMART" id="SM00283">
    <property type="entry name" value="MA"/>
    <property type="match status" value="1"/>
</dbReference>
<protein>
    <submittedName>
        <fullName evidence="10">Putative sensory transducer protein</fullName>
    </submittedName>
</protein>
<dbReference type="InterPro" id="IPR024478">
    <property type="entry name" value="HlyB_4HB_MCP"/>
</dbReference>
<evidence type="ECO:0000256" key="5">
    <source>
        <dbReference type="ARBA" id="ARBA00029447"/>
    </source>
</evidence>
<evidence type="ECO:0000313" key="11">
    <source>
        <dbReference type="Proteomes" id="UP000094578"/>
    </source>
</evidence>
<dbReference type="PANTHER" id="PTHR32089:SF112">
    <property type="entry name" value="LYSOZYME-LIKE PROTEIN-RELATED"/>
    <property type="match status" value="1"/>
</dbReference>
<feature type="transmembrane region" description="Helical" evidence="7">
    <location>
        <begin position="191"/>
        <end position="211"/>
    </location>
</feature>
<evidence type="ECO:0000256" key="7">
    <source>
        <dbReference type="SAM" id="Phobius"/>
    </source>
</evidence>
<comment type="subcellular location">
    <subcellularLocation>
        <location evidence="1">Cell membrane</location>
    </subcellularLocation>
</comment>
<dbReference type="SUPFAM" id="SSF58104">
    <property type="entry name" value="Methyl-accepting chemotaxis protein (MCP) signaling domain"/>
    <property type="match status" value="1"/>
</dbReference>
<accession>A0A1E3L096</accession>
<comment type="similarity">
    <text evidence="5">Belongs to the methyl-accepting chemotaxis (MCP) protein family.</text>
</comment>
<sequence>MRIGANFQTFTKLIAAFICVALIVAAIGLYGLSNQNRMNESVNGLYNNNLVSMQALSAAELSLQKMRVASRDIALTADDTAKQKVVGSIPDLITAVQENMSQYSNTPLSDQERNELQNFNKFWANYNDVYSQAVNLAENATPQEFQTFVQNSVVPAGTDMYDSIAKLNQINEQTASAANNTAKAVFANAKFWTTLWIVVAFLFCILLGTLISRMISVPLKQISRLLQQVAAGDLREQSKLVGKDEIGQLALAANDMTNRLNGLIANIIESAQSVAATSEEISASTEEIAGSSENQSQSAQAIAQLFKDMSIAIDDVARSAEEAAELSNTTVEKAQHGGHIVAQGTQAIQEVNQQMSKLENDSTRIGDIIEVIDEIADQTNLLALNAAIEAARAGEQGLGFAVVADEVRKLAERSSAATKEITGIIRSMQTNMKHSIEAVNSNAEHSLLTSDAFEDIVHRVSDSSLKINGIAAASEQQSAQSVDVMHSVNEIAAATEEVASACEQTASSSQTLAQLADQLHSSVTTFKI</sequence>
<comment type="caution">
    <text evidence="10">The sequence shown here is derived from an EMBL/GenBank/DDBJ whole genome shotgun (WGS) entry which is preliminary data.</text>
</comment>
<feature type="transmembrane region" description="Helical" evidence="7">
    <location>
        <begin position="12"/>
        <end position="32"/>
    </location>
</feature>
<evidence type="ECO:0000256" key="6">
    <source>
        <dbReference type="PROSITE-ProRule" id="PRU00284"/>
    </source>
</evidence>
<dbReference type="PROSITE" id="PS50885">
    <property type="entry name" value="HAMP"/>
    <property type="match status" value="1"/>
</dbReference>
<dbReference type="AlphaFoldDB" id="A0A1E3L096"/>
<reference evidence="10 11" key="1">
    <citation type="submission" date="2016-08" db="EMBL/GenBank/DDBJ databases">
        <title>Genome sequencing of Paenibacillus sp. TI45-13ar, isolated from Korean traditional nuruk.</title>
        <authorList>
            <person name="Kim S.-J."/>
        </authorList>
    </citation>
    <scope>NUCLEOTIDE SEQUENCE [LARGE SCALE GENOMIC DNA]</scope>
    <source>
        <strain evidence="10 11">TI45-13ar</strain>
    </source>
</reference>
<dbReference type="PRINTS" id="PR00260">
    <property type="entry name" value="CHEMTRNSDUCR"/>
</dbReference>
<dbReference type="SMART" id="SM00304">
    <property type="entry name" value="HAMP"/>
    <property type="match status" value="1"/>
</dbReference>
<evidence type="ECO:0000259" key="9">
    <source>
        <dbReference type="PROSITE" id="PS50885"/>
    </source>
</evidence>
<dbReference type="RefSeq" id="WP_069329549.1">
    <property type="nucleotide sequence ID" value="NZ_MDER01000086.1"/>
</dbReference>
<keyword evidence="4 6" id="KW-0807">Transducer</keyword>
<dbReference type="GO" id="GO:0006935">
    <property type="term" value="P:chemotaxis"/>
    <property type="evidence" value="ECO:0007669"/>
    <property type="project" value="InterPro"/>
</dbReference>
<dbReference type="FunFam" id="1.10.287.950:FF:000001">
    <property type="entry name" value="Methyl-accepting chemotaxis sensory transducer"/>
    <property type="match status" value="1"/>
</dbReference>
<dbReference type="PANTHER" id="PTHR32089">
    <property type="entry name" value="METHYL-ACCEPTING CHEMOTAXIS PROTEIN MCPB"/>
    <property type="match status" value="1"/>
</dbReference>
<dbReference type="InterPro" id="IPR003660">
    <property type="entry name" value="HAMP_dom"/>
</dbReference>